<dbReference type="RefSeq" id="WP_033367209.1">
    <property type="nucleotide sequence ID" value="NZ_CP073767.1"/>
</dbReference>
<dbReference type="Proteomes" id="UP001058003">
    <property type="component" value="Chromosome"/>
</dbReference>
<dbReference type="EMBL" id="CP073767">
    <property type="protein sequence ID" value="UWZ58596.1"/>
    <property type="molecule type" value="Genomic_DNA"/>
</dbReference>
<evidence type="ECO:0000313" key="3">
    <source>
        <dbReference type="Proteomes" id="UP001058003"/>
    </source>
</evidence>
<reference evidence="2" key="1">
    <citation type="submission" date="2021-04" db="EMBL/GenBank/DDBJ databases">
        <title>Dactylosporangium aurantiacum NRRL B-8018 full assembly.</title>
        <authorList>
            <person name="Hartkoorn R.C."/>
            <person name="Beaudoing E."/>
            <person name="Hot D."/>
        </authorList>
    </citation>
    <scope>NUCLEOTIDE SEQUENCE</scope>
    <source>
        <strain evidence="2">NRRL B-8018</strain>
    </source>
</reference>
<feature type="compositionally biased region" description="Basic and acidic residues" evidence="1">
    <location>
        <begin position="47"/>
        <end position="57"/>
    </location>
</feature>
<sequence>MAVASGAATDSASQLQDDQIDNSDDGKHDEQPAEHQQVGPQQQHGESGGKETEDRHGQTQVERAVPITHCAATPRG</sequence>
<proteinExistence type="predicted"/>
<dbReference type="KEGG" id="daur:Daura_21935"/>
<gene>
    <name evidence="2" type="ORF">Daura_21935</name>
</gene>
<feature type="region of interest" description="Disordered" evidence="1">
    <location>
        <begin position="1"/>
        <end position="76"/>
    </location>
</feature>
<feature type="compositionally biased region" description="Polar residues" evidence="1">
    <location>
        <begin position="8"/>
        <end position="17"/>
    </location>
</feature>
<organism evidence="2 3">
    <name type="scientific">Dactylosporangium aurantiacum</name>
    <dbReference type="NCBI Taxonomy" id="35754"/>
    <lineage>
        <taxon>Bacteria</taxon>
        <taxon>Bacillati</taxon>
        <taxon>Actinomycetota</taxon>
        <taxon>Actinomycetes</taxon>
        <taxon>Micromonosporales</taxon>
        <taxon>Micromonosporaceae</taxon>
        <taxon>Dactylosporangium</taxon>
    </lineage>
</organism>
<dbReference type="AlphaFoldDB" id="A0A9Q9IMY6"/>
<evidence type="ECO:0000313" key="2">
    <source>
        <dbReference type="EMBL" id="UWZ58596.1"/>
    </source>
</evidence>
<protein>
    <submittedName>
        <fullName evidence="2">Uncharacterized protein</fullName>
    </submittedName>
</protein>
<keyword evidence="3" id="KW-1185">Reference proteome</keyword>
<name>A0A9Q9IMY6_9ACTN</name>
<feature type="compositionally biased region" description="Basic and acidic residues" evidence="1">
    <location>
        <begin position="24"/>
        <end position="33"/>
    </location>
</feature>
<accession>A0A9Q9IMY6</accession>
<evidence type="ECO:0000256" key="1">
    <source>
        <dbReference type="SAM" id="MobiDB-lite"/>
    </source>
</evidence>